<dbReference type="InterPro" id="IPR041546">
    <property type="entry name" value="ClpA/ClpB_AAA_lid"/>
</dbReference>
<evidence type="ECO:0000256" key="2">
    <source>
        <dbReference type="ARBA" id="ARBA00022737"/>
    </source>
</evidence>
<dbReference type="InterPro" id="IPR001270">
    <property type="entry name" value="ClpA/B"/>
</dbReference>
<dbReference type="Pfam" id="PF00004">
    <property type="entry name" value="AAA"/>
    <property type="match status" value="1"/>
</dbReference>
<dbReference type="SUPFAM" id="SSF81923">
    <property type="entry name" value="Double Clp-N motif"/>
    <property type="match status" value="1"/>
</dbReference>
<dbReference type="InterPro" id="IPR004176">
    <property type="entry name" value="Clp_R_N"/>
</dbReference>
<dbReference type="SMART" id="SM00382">
    <property type="entry name" value="AAA"/>
    <property type="match status" value="2"/>
</dbReference>
<feature type="domain" description="AAA+ ATPase" evidence="7">
    <location>
        <begin position="201"/>
        <end position="346"/>
    </location>
</feature>
<feature type="domain" description="AAA+ ATPase" evidence="7">
    <location>
        <begin position="587"/>
        <end position="751"/>
    </location>
</feature>
<keyword evidence="3" id="KW-0547">Nucleotide-binding</keyword>
<keyword evidence="4 9" id="KW-0067">ATP-binding</keyword>
<dbReference type="RefSeq" id="WP_104762219.1">
    <property type="nucleotide sequence ID" value="NZ_FZPM01000002.1"/>
</dbReference>
<dbReference type="InterPro" id="IPR003959">
    <property type="entry name" value="ATPase_AAA_core"/>
</dbReference>
<gene>
    <name evidence="9" type="ORF">CQA66_06805</name>
</gene>
<feature type="compositionally biased region" description="Polar residues" evidence="6">
    <location>
        <begin position="432"/>
        <end position="464"/>
    </location>
</feature>
<feature type="region of interest" description="Disordered" evidence="6">
    <location>
        <begin position="431"/>
        <end position="464"/>
    </location>
</feature>
<dbReference type="AlphaFoldDB" id="A0A3D8J150"/>
<keyword evidence="2" id="KW-0677">Repeat</keyword>
<dbReference type="SMART" id="SM01086">
    <property type="entry name" value="ClpB_D2-small"/>
    <property type="match status" value="1"/>
</dbReference>
<dbReference type="GO" id="GO:0016887">
    <property type="term" value="F:ATP hydrolysis activity"/>
    <property type="evidence" value="ECO:0007669"/>
    <property type="project" value="InterPro"/>
</dbReference>
<dbReference type="CDD" id="cd00009">
    <property type="entry name" value="AAA"/>
    <property type="match status" value="1"/>
</dbReference>
<evidence type="ECO:0000313" key="9">
    <source>
        <dbReference type="EMBL" id="RDU71247.1"/>
    </source>
</evidence>
<dbReference type="PROSITE" id="PS00871">
    <property type="entry name" value="CLPAB_2"/>
    <property type="match status" value="1"/>
</dbReference>
<name>A0A3D8J150_9HELI</name>
<comment type="caution">
    <text evidence="9">The sequence shown here is derived from an EMBL/GenBank/DDBJ whole genome shotgun (WGS) entry which is preliminary data.</text>
</comment>
<evidence type="ECO:0000256" key="6">
    <source>
        <dbReference type="SAM" id="MobiDB-lite"/>
    </source>
</evidence>
<dbReference type="InterPro" id="IPR003593">
    <property type="entry name" value="AAA+_ATPase"/>
</dbReference>
<dbReference type="SUPFAM" id="SSF52540">
    <property type="entry name" value="P-loop containing nucleoside triphosphate hydrolases"/>
    <property type="match status" value="2"/>
</dbReference>
<evidence type="ECO:0000259" key="8">
    <source>
        <dbReference type="SMART" id="SM01086"/>
    </source>
</evidence>
<evidence type="ECO:0000259" key="7">
    <source>
        <dbReference type="SMART" id="SM00382"/>
    </source>
</evidence>
<evidence type="ECO:0000256" key="1">
    <source>
        <dbReference type="ARBA" id="ARBA00017574"/>
    </source>
</evidence>
<dbReference type="GO" id="GO:0005737">
    <property type="term" value="C:cytoplasm"/>
    <property type="evidence" value="ECO:0007669"/>
    <property type="project" value="TreeGrafter"/>
</dbReference>
<dbReference type="Gene3D" id="1.10.1780.10">
    <property type="entry name" value="Clp, N-terminal domain"/>
    <property type="match status" value="1"/>
</dbReference>
<feature type="domain" description="Clp ATPase C-terminal" evidence="8">
    <location>
        <begin position="750"/>
        <end position="839"/>
    </location>
</feature>
<keyword evidence="9" id="KW-0645">Protease</keyword>
<keyword evidence="9" id="KW-0378">Hydrolase</keyword>
<keyword evidence="5" id="KW-0143">Chaperone</keyword>
<dbReference type="EMBL" id="NXLW01000013">
    <property type="protein sequence ID" value="RDU71247.1"/>
    <property type="molecule type" value="Genomic_DNA"/>
</dbReference>
<dbReference type="Pfam" id="PF07724">
    <property type="entry name" value="AAA_2"/>
    <property type="match status" value="1"/>
</dbReference>
<protein>
    <recommendedName>
        <fullName evidence="1">Chaperone protein ClpB</fullName>
    </recommendedName>
</protein>
<dbReference type="CDD" id="cd19499">
    <property type="entry name" value="RecA-like_ClpB_Hsp104-like"/>
    <property type="match status" value="1"/>
</dbReference>
<evidence type="ECO:0000256" key="4">
    <source>
        <dbReference type="ARBA" id="ARBA00022840"/>
    </source>
</evidence>
<proteinExistence type="predicted"/>
<organism evidence="9 10">
    <name type="scientific">Helicobacter aurati</name>
    <dbReference type="NCBI Taxonomy" id="137778"/>
    <lineage>
        <taxon>Bacteria</taxon>
        <taxon>Pseudomonadati</taxon>
        <taxon>Campylobacterota</taxon>
        <taxon>Epsilonproteobacteria</taxon>
        <taxon>Campylobacterales</taxon>
        <taxon>Helicobacteraceae</taxon>
        <taxon>Helicobacter</taxon>
    </lineage>
</organism>
<dbReference type="InterPro" id="IPR050130">
    <property type="entry name" value="ClpA_ClpB"/>
</dbReference>
<sequence length="848" mass="94333">MSNTNKINENLGFILQKALNLVEELHQDIMTVEHVFYCLLEHSLGGEMVAAAGGNIGNLMESTAMYLDKYIPKAKQLKQLGGPHQTLAFSRVFDQMIIHAQSANKSIIGIGDFLVALMRETDCYATQLLRAQGVNVDDIMRIAVEFDEEEKDKDKILKGTFSNLEKYAKNLNKIAKEGKIDPLIGRDYEINQIAQVLCRRKKNNPILLGEAGVGKSAIVEGLALRIVQGNVPKKLLDSVIYAVDVSSVIAGTKYRGEFETRIKKILAEIEGDEHTIIFFDEIHMIVGAGQSHSGSMDFSNLLKPMLSSGKLRCIGATTINEYKTSFDKDKALARRFTQIKVEEPSEEECLQIIQKIAPIYEKFHNVSYEEDALKACVTLSAKYISEKHLPDKAIDLLDEAGAKAQLNEYRFKQQENIYSMFATNEINEHGNSKVSQQDSHNHTETVLNEQAPSLQSSSKTHNVDKNVTLTPLEVKELDTTTMRGSKIYGHDSLRSADNTLLHNTYTQDFQTDFMKHTHKVITQQHIESLMADITNIPKSTINANESTLLKNLEKSLKKRIFSQDSAIEKIVEKITINKAGLSELHRPIASFLFTGPSGVGKTELSKELAKTLGIKFERIDMSEYMESHSVSKLIGSPAGYVGYDEGGLLVNKIRMNPHCVLLLDEMEKAHSDVYNILLQIMDSAVLTDNQNNKADFKNVILIITTNAGSKEGNSMGFLDTTANRADRAIKDTFSPEFRSRLDAVIPFAPLSIADLQRIAEKYISDMNVALIDKNITLKLLPKAAKFIAQSSMDTSLGAREIKKIIDSAIKLPLSKEILFGGLRKGGVVHITLKKGELVLEILNNKVAA</sequence>
<dbReference type="Pfam" id="PF10431">
    <property type="entry name" value="ClpB_D2-small"/>
    <property type="match status" value="1"/>
</dbReference>
<dbReference type="Gene3D" id="1.10.8.60">
    <property type="match status" value="2"/>
</dbReference>
<dbReference type="Gene3D" id="4.10.860.10">
    <property type="entry name" value="UVR domain"/>
    <property type="match status" value="1"/>
</dbReference>
<evidence type="ECO:0000256" key="5">
    <source>
        <dbReference type="ARBA" id="ARBA00023186"/>
    </source>
</evidence>
<dbReference type="InterPro" id="IPR019489">
    <property type="entry name" value="Clp_ATPase_C"/>
</dbReference>
<keyword evidence="10" id="KW-1185">Reference proteome</keyword>
<dbReference type="InterPro" id="IPR036628">
    <property type="entry name" value="Clp_N_dom_sf"/>
</dbReference>
<dbReference type="GO" id="GO:0008233">
    <property type="term" value="F:peptidase activity"/>
    <property type="evidence" value="ECO:0007669"/>
    <property type="project" value="UniProtKB-KW"/>
</dbReference>
<evidence type="ECO:0000256" key="3">
    <source>
        <dbReference type="ARBA" id="ARBA00022741"/>
    </source>
</evidence>
<accession>A0A3D8J150</accession>
<reference evidence="9 10" key="1">
    <citation type="submission" date="2018-04" db="EMBL/GenBank/DDBJ databases">
        <title>Novel Campyloabacter and Helicobacter Species and Strains.</title>
        <authorList>
            <person name="Mannion A.J."/>
            <person name="Shen Z."/>
            <person name="Fox J.G."/>
        </authorList>
    </citation>
    <scope>NUCLEOTIDE SEQUENCE [LARGE SCALE GENOMIC DNA]</scope>
    <source>
        <strain evidence="9 10">MIT 97-5075</strain>
    </source>
</reference>
<dbReference type="GO" id="GO:0006508">
    <property type="term" value="P:proteolysis"/>
    <property type="evidence" value="ECO:0007669"/>
    <property type="project" value="UniProtKB-KW"/>
</dbReference>
<dbReference type="InterPro" id="IPR028299">
    <property type="entry name" value="ClpA/B_CS2"/>
</dbReference>
<dbReference type="Gene3D" id="3.40.50.300">
    <property type="entry name" value="P-loop containing nucleotide triphosphate hydrolases"/>
    <property type="match status" value="2"/>
</dbReference>
<dbReference type="PRINTS" id="PR00300">
    <property type="entry name" value="CLPPROTEASEA"/>
</dbReference>
<dbReference type="PANTHER" id="PTHR11638">
    <property type="entry name" value="ATP-DEPENDENT CLP PROTEASE"/>
    <property type="match status" value="1"/>
</dbReference>
<dbReference type="GO" id="GO:0005524">
    <property type="term" value="F:ATP binding"/>
    <property type="evidence" value="ECO:0007669"/>
    <property type="project" value="UniProtKB-KW"/>
</dbReference>
<dbReference type="InterPro" id="IPR027417">
    <property type="entry name" value="P-loop_NTPase"/>
</dbReference>
<dbReference type="OrthoDB" id="9803641at2"/>
<dbReference type="Pfam" id="PF17871">
    <property type="entry name" value="AAA_lid_9"/>
    <property type="match status" value="1"/>
</dbReference>
<dbReference type="PANTHER" id="PTHR11638:SF111">
    <property type="entry name" value="ATP-DEPENDENT CLP PROTEASE ATP-BINDING SUBUNIT CLPA"/>
    <property type="match status" value="1"/>
</dbReference>
<dbReference type="Proteomes" id="UP000256424">
    <property type="component" value="Unassembled WGS sequence"/>
</dbReference>
<dbReference type="Pfam" id="PF02861">
    <property type="entry name" value="Clp_N"/>
    <property type="match status" value="1"/>
</dbReference>
<evidence type="ECO:0000313" key="10">
    <source>
        <dbReference type="Proteomes" id="UP000256424"/>
    </source>
</evidence>
<dbReference type="GO" id="GO:0034605">
    <property type="term" value="P:cellular response to heat"/>
    <property type="evidence" value="ECO:0007669"/>
    <property type="project" value="TreeGrafter"/>
</dbReference>